<gene>
    <name evidence="1" type="ORF">AVDCRST_MAG84-3125</name>
</gene>
<feature type="non-terminal residue" evidence="1">
    <location>
        <position position="32"/>
    </location>
</feature>
<protein>
    <submittedName>
        <fullName evidence="1">Uncharacterized protein</fullName>
    </submittedName>
</protein>
<dbReference type="EMBL" id="CADCTZ010000600">
    <property type="protein sequence ID" value="CAA9355686.1"/>
    <property type="molecule type" value="Genomic_DNA"/>
</dbReference>
<name>A0A6J4MDY1_9CYAN</name>
<sequence>WWQKLFSTGFGERALFLWPFWLHLARWRPARY</sequence>
<feature type="non-terminal residue" evidence="1">
    <location>
        <position position="1"/>
    </location>
</feature>
<dbReference type="AlphaFoldDB" id="A0A6J4MDY1"/>
<organism evidence="1">
    <name type="scientific">uncultured Microcoleus sp</name>
    <dbReference type="NCBI Taxonomy" id="259945"/>
    <lineage>
        <taxon>Bacteria</taxon>
        <taxon>Bacillati</taxon>
        <taxon>Cyanobacteriota</taxon>
        <taxon>Cyanophyceae</taxon>
        <taxon>Oscillatoriophycideae</taxon>
        <taxon>Oscillatoriales</taxon>
        <taxon>Microcoleaceae</taxon>
        <taxon>Microcoleus</taxon>
        <taxon>environmental samples</taxon>
    </lineage>
</organism>
<evidence type="ECO:0000313" key="1">
    <source>
        <dbReference type="EMBL" id="CAA9355686.1"/>
    </source>
</evidence>
<reference evidence="1" key="1">
    <citation type="submission" date="2020-02" db="EMBL/GenBank/DDBJ databases">
        <authorList>
            <person name="Meier V. D."/>
        </authorList>
    </citation>
    <scope>NUCLEOTIDE SEQUENCE</scope>
    <source>
        <strain evidence="1">AVDCRST_MAG84</strain>
    </source>
</reference>
<accession>A0A6J4MDY1</accession>
<proteinExistence type="predicted"/>